<reference evidence="1 2" key="1">
    <citation type="journal article" date="2011" name="PLoS Pathog.">
        <title>Dynamic evolution of pathogenicity revealed by sequencing and comparative genomics of 19 Pseudomonas syringae isolates.</title>
        <authorList>
            <person name="Baltrus D.A."/>
            <person name="Nishimura M.T."/>
            <person name="Romanchuk A."/>
            <person name="Chang J.H."/>
            <person name="Mukhtar M.S."/>
            <person name="Cherkis K."/>
            <person name="Roach J."/>
            <person name="Grant S.R."/>
            <person name="Jones C.D."/>
            <person name="Dangl J.L."/>
        </authorList>
    </citation>
    <scope>NUCLEOTIDE SEQUENCE [LARGE SCALE GENOMIC DNA]</scope>
    <source>
        <strain evidence="1 2">301020</strain>
    </source>
</reference>
<dbReference type="Proteomes" id="UP000003465">
    <property type="component" value="Unassembled WGS sequence"/>
</dbReference>
<organism evidence="1 2">
    <name type="scientific">Pseudomonas amygdali pv. mori str. 301020</name>
    <dbReference type="NCBI Taxonomy" id="629261"/>
    <lineage>
        <taxon>Bacteria</taxon>
        <taxon>Pseudomonadati</taxon>
        <taxon>Pseudomonadota</taxon>
        <taxon>Gammaproteobacteria</taxon>
        <taxon>Pseudomonadales</taxon>
        <taxon>Pseudomonadaceae</taxon>
        <taxon>Pseudomonas</taxon>
        <taxon>Pseudomonas amygdali</taxon>
    </lineage>
</organism>
<dbReference type="AlphaFoldDB" id="A0A656GL48"/>
<dbReference type="EMBL" id="AEAG01002212">
    <property type="protein sequence ID" value="EGH26357.1"/>
    <property type="molecule type" value="Genomic_DNA"/>
</dbReference>
<accession>A0A656GL48</accession>
<evidence type="ECO:0000313" key="1">
    <source>
        <dbReference type="EMBL" id="EGH26357.1"/>
    </source>
</evidence>
<protein>
    <submittedName>
        <fullName evidence="1">Uncharacterized protein</fullName>
    </submittedName>
</protein>
<gene>
    <name evidence="1" type="ORF">PSYMO_34916</name>
</gene>
<comment type="caution">
    <text evidence="1">The sequence shown here is derived from an EMBL/GenBank/DDBJ whole genome shotgun (WGS) entry which is preliminary data.</text>
</comment>
<evidence type="ECO:0000313" key="2">
    <source>
        <dbReference type="Proteomes" id="UP000003465"/>
    </source>
</evidence>
<proteinExistence type="predicted"/>
<name>A0A656GL48_PSEA0</name>
<sequence>MHATISLEGSKMKLKYLLLACFLMTGRVMAEADLSEQWCSGTQGLGVTKQNVHLAQLLKTTV</sequence>